<comment type="subcellular location">
    <subcellularLocation>
        <location evidence="15">Cell outer membrane</location>
        <topology evidence="15">Multi-pass membrane protein</topology>
    </subcellularLocation>
    <text evidence="15">One of the very few enzymes located there.</text>
</comment>
<evidence type="ECO:0000256" key="8">
    <source>
        <dbReference type="ARBA" id="ARBA00022729"/>
    </source>
</evidence>
<keyword evidence="13" id="KW-0472">Membrane</keyword>
<comment type="subunit">
    <text evidence="4 15">Homodimer; dimerization is reversible, and the dimeric form is the active one.</text>
</comment>
<evidence type="ECO:0000256" key="10">
    <source>
        <dbReference type="ARBA" id="ARBA00022837"/>
    </source>
</evidence>
<dbReference type="EC" id="3.1.1.4" evidence="15"/>
<proteinExistence type="inferred from homology"/>
<dbReference type="PANTHER" id="PTHR40457:SF1">
    <property type="entry name" value="PHOSPHOLIPASE A1"/>
    <property type="match status" value="1"/>
</dbReference>
<evidence type="ECO:0000256" key="11">
    <source>
        <dbReference type="ARBA" id="ARBA00022963"/>
    </source>
</evidence>
<evidence type="ECO:0000256" key="9">
    <source>
        <dbReference type="ARBA" id="ARBA00022801"/>
    </source>
</evidence>
<dbReference type="SUPFAM" id="SSF56931">
    <property type="entry name" value="Outer membrane phospholipase A (OMPLA)"/>
    <property type="match status" value="1"/>
</dbReference>
<comment type="cofactor">
    <cofactor evidence="15">
        <name>Ca(2+)</name>
        <dbReference type="ChEBI" id="CHEBI:29108"/>
    </cofactor>
    <text evidence="15">Binds 1 Ca(2+) ion per monomer. In the dimeric form the Ca(2+) is bound by different amino acids with binding of each Ca(2+) shared with ligands coming from each monomer. The Ca(2+) ion may have a role in catalysis.</text>
</comment>
<sequence length="366" mass="41289">MNLLRNAHPLLAGLLFGSVNAAMAAAPTPTIEALQACGNLDVAKQLDCFRREAGLPPINAPVTAVAPPDTGSAPKAELPQSRLDTLWTPAPDVDGKRENRGVFSQYKQSYLLATYTHSPNNEAHSPTRSAVVREEGPYDTREGKFLFSFKSLVAGNERHSLWGAYSQQSHWQVFDGEHSRSFRASDYEPEAIYSYRFSDAFREKFSLGGMTPRMLNIGFVHQSNGEPLPQSRSWNRLYARLGLEKTWQDGTSFAIQIRPWWRIPERPSDNDNPDLTKYLGYGDLEMRYWWSRESSLSLIARKRSAQIDFAFPFGIPGLFSCKLMQWHLHYFNGYGESLIDYNQRHRTIGLGISIPYPGSSAGNTCR</sequence>
<dbReference type="EC" id="3.1.1.32" evidence="15"/>
<comment type="similarity">
    <text evidence="3 15">Belongs to the phospholipase A1 family.</text>
</comment>
<evidence type="ECO:0000313" key="16">
    <source>
        <dbReference type="EMBL" id="GAA5159055.1"/>
    </source>
</evidence>
<protein>
    <recommendedName>
        <fullName evidence="15">Phospholipase A1</fullName>
        <ecNumber evidence="15">3.1.1.32</ecNumber>
        <ecNumber evidence="15">3.1.1.4</ecNumber>
    </recommendedName>
    <alternativeName>
        <fullName evidence="15">Phosphatidylcholine 1-acylhydrolase</fullName>
    </alternativeName>
</protein>
<comment type="function">
    <text evidence="15">Hydrolysis of phosphatidylcholine with phospholipase A2 (EC 3.1.1.4) and phospholipase A1 (EC 3.1.1.32) activities.</text>
</comment>
<keyword evidence="6" id="KW-0812">Transmembrane</keyword>
<evidence type="ECO:0000256" key="15">
    <source>
        <dbReference type="RuleBase" id="RU366027"/>
    </source>
</evidence>
<dbReference type="Proteomes" id="UP001500547">
    <property type="component" value="Unassembled WGS sequence"/>
</dbReference>
<dbReference type="RefSeq" id="WP_345531220.1">
    <property type="nucleotide sequence ID" value="NZ_BAABLD010000002.1"/>
</dbReference>
<keyword evidence="12 15" id="KW-0443">Lipid metabolism</keyword>
<keyword evidence="14 15" id="KW-0998">Cell outer membrane</keyword>
<evidence type="ECO:0000256" key="3">
    <source>
        <dbReference type="ARBA" id="ARBA00010525"/>
    </source>
</evidence>
<dbReference type="InterPro" id="IPR003187">
    <property type="entry name" value="PLipase_A1"/>
</dbReference>
<evidence type="ECO:0000256" key="12">
    <source>
        <dbReference type="ARBA" id="ARBA00023098"/>
    </source>
</evidence>
<evidence type="ECO:0000256" key="5">
    <source>
        <dbReference type="ARBA" id="ARBA00022452"/>
    </source>
</evidence>
<dbReference type="PRINTS" id="PR01486">
    <property type="entry name" value="PHPHLIPASEA1"/>
</dbReference>
<comment type="catalytic activity">
    <reaction evidence="1 15">
        <text>a 1,2-diacyl-sn-glycero-3-phosphocholine + H2O = a 2-acyl-sn-glycero-3-phosphocholine + a fatty acid + H(+)</text>
        <dbReference type="Rhea" id="RHEA:18689"/>
        <dbReference type="ChEBI" id="CHEBI:15377"/>
        <dbReference type="ChEBI" id="CHEBI:15378"/>
        <dbReference type="ChEBI" id="CHEBI:28868"/>
        <dbReference type="ChEBI" id="CHEBI:57643"/>
        <dbReference type="ChEBI" id="CHEBI:57875"/>
        <dbReference type="EC" id="3.1.1.32"/>
    </reaction>
</comment>
<keyword evidence="5" id="KW-1134">Transmembrane beta strand</keyword>
<reference evidence="17" key="1">
    <citation type="journal article" date="2019" name="Int. J. Syst. Evol. Microbiol.">
        <title>The Global Catalogue of Microorganisms (GCM) 10K type strain sequencing project: providing services to taxonomists for standard genome sequencing and annotation.</title>
        <authorList>
            <consortium name="The Broad Institute Genomics Platform"/>
            <consortium name="The Broad Institute Genome Sequencing Center for Infectious Disease"/>
            <person name="Wu L."/>
            <person name="Ma J."/>
        </authorList>
    </citation>
    <scope>NUCLEOTIDE SEQUENCE [LARGE SCALE GENOMIC DNA]</scope>
    <source>
        <strain evidence="17">JCM 18715</strain>
    </source>
</reference>
<evidence type="ECO:0000256" key="7">
    <source>
        <dbReference type="ARBA" id="ARBA00022723"/>
    </source>
</evidence>
<comment type="catalytic activity">
    <reaction evidence="2 15">
        <text>a 1,2-diacyl-sn-glycero-3-phosphocholine + H2O = a 1-acyl-sn-glycero-3-phosphocholine + a fatty acid + H(+)</text>
        <dbReference type="Rhea" id="RHEA:15801"/>
        <dbReference type="ChEBI" id="CHEBI:15377"/>
        <dbReference type="ChEBI" id="CHEBI:15378"/>
        <dbReference type="ChEBI" id="CHEBI:28868"/>
        <dbReference type="ChEBI" id="CHEBI:57643"/>
        <dbReference type="ChEBI" id="CHEBI:58168"/>
        <dbReference type="EC" id="3.1.1.4"/>
    </reaction>
</comment>
<feature type="chain" id="PRO_5044982529" description="Phospholipase A1" evidence="15">
    <location>
        <begin position="22"/>
        <end position="366"/>
    </location>
</feature>
<evidence type="ECO:0000256" key="1">
    <source>
        <dbReference type="ARBA" id="ARBA00000111"/>
    </source>
</evidence>
<keyword evidence="17" id="KW-1185">Reference proteome</keyword>
<keyword evidence="8 15" id="KW-0732">Signal</keyword>
<organism evidence="16 17">
    <name type="scientific">Viridibacterium curvum</name>
    <dbReference type="NCBI Taxonomy" id="1101404"/>
    <lineage>
        <taxon>Bacteria</taxon>
        <taxon>Pseudomonadati</taxon>
        <taxon>Pseudomonadota</taxon>
        <taxon>Betaproteobacteria</taxon>
        <taxon>Rhodocyclales</taxon>
        <taxon>Rhodocyclaceae</taxon>
        <taxon>Viridibacterium</taxon>
    </lineage>
</organism>
<keyword evidence="9 15" id="KW-0378">Hydrolase</keyword>
<dbReference type="PANTHER" id="PTHR40457">
    <property type="entry name" value="PHOSPHOLIPASE A1"/>
    <property type="match status" value="1"/>
</dbReference>
<evidence type="ECO:0000256" key="4">
    <source>
        <dbReference type="ARBA" id="ARBA00011702"/>
    </source>
</evidence>
<feature type="signal peptide" evidence="15">
    <location>
        <begin position="1"/>
        <end position="21"/>
    </location>
</feature>
<evidence type="ECO:0000256" key="14">
    <source>
        <dbReference type="ARBA" id="ARBA00023237"/>
    </source>
</evidence>
<keyword evidence="7 15" id="KW-0479">Metal-binding</keyword>
<keyword evidence="11 15" id="KW-0442">Lipid degradation</keyword>
<name>A0ABP9Q9Y1_9RHOO</name>
<keyword evidence="10 15" id="KW-0106">Calcium</keyword>
<evidence type="ECO:0000256" key="2">
    <source>
        <dbReference type="ARBA" id="ARBA00001604"/>
    </source>
</evidence>
<evidence type="ECO:0000256" key="6">
    <source>
        <dbReference type="ARBA" id="ARBA00022692"/>
    </source>
</evidence>
<dbReference type="Gene3D" id="2.40.230.10">
    <property type="entry name" value="Phospholipase A1"/>
    <property type="match status" value="1"/>
</dbReference>
<evidence type="ECO:0000313" key="17">
    <source>
        <dbReference type="Proteomes" id="UP001500547"/>
    </source>
</evidence>
<dbReference type="Pfam" id="PF02253">
    <property type="entry name" value="PLA1"/>
    <property type="match status" value="1"/>
</dbReference>
<evidence type="ECO:0000256" key="13">
    <source>
        <dbReference type="ARBA" id="ARBA00023136"/>
    </source>
</evidence>
<comment type="caution">
    <text evidence="16">The sequence shown here is derived from an EMBL/GenBank/DDBJ whole genome shotgun (WGS) entry which is preliminary data.</text>
</comment>
<dbReference type="InterPro" id="IPR036541">
    <property type="entry name" value="PLipase_A1_sf"/>
</dbReference>
<accession>A0ABP9Q9Y1</accession>
<gene>
    <name evidence="16" type="ORF">GCM10025770_04710</name>
</gene>
<dbReference type="EMBL" id="BAABLD010000002">
    <property type="protein sequence ID" value="GAA5159055.1"/>
    <property type="molecule type" value="Genomic_DNA"/>
</dbReference>